<evidence type="ECO:0000259" key="7">
    <source>
        <dbReference type="PROSITE" id="PS50055"/>
    </source>
</evidence>
<dbReference type="GO" id="GO:0005829">
    <property type="term" value="C:cytosol"/>
    <property type="evidence" value="ECO:0007669"/>
    <property type="project" value="TreeGrafter"/>
</dbReference>
<reference evidence="9" key="1">
    <citation type="submission" date="2022-07" db="EMBL/GenBank/DDBJ databases">
        <authorList>
            <person name="Trinca V."/>
            <person name="Uliana J.V.C."/>
            <person name="Torres T.T."/>
            <person name="Ward R.J."/>
            <person name="Monesi N."/>
        </authorList>
    </citation>
    <scope>NUCLEOTIDE SEQUENCE</scope>
    <source>
        <strain evidence="9">HSMRA1968</strain>
        <tissue evidence="9">Whole embryos</tissue>
    </source>
</reference>
<organism evidence="9 10">
    <name type="scientific">Pseudolycoriella hygida</name>
    <dbReference type="NCBI Taxonomy" id="35572"/>
    <lineage>
        <taxon>Eukaryota</taxon>
        <taxon>Metazoa</taxon>
        <taxon>Ecdysozoa</taxon>
        <taxon>Arthropoda</taxon>
        <taxon>Hexapoda</taxon>
        <taxon>Insecta</taxon>
        <taxon>Pterygota</taxon>
        <taxon>Neoptera</taxon>
        <taxon>Endopterygota</taxon>
        <taxon>Diptera</taxon>
        <taxon>Nematocera</taxon>
        <taxon>Sciaroidea</taxon>
        <taxon>Sciaridae</taxon>
        <taxon>Pseudolycoriella</taxon>
    </lineage>
</organism>
<protein>
    <recommendedName>
        <fullName evidence="1">protein-tyrosine-phosphatase</fullName>
        <ecNumber evidence="1">3.1.3.48</ecNumber>
    </recommendedName>
</protein>
<dbReference type="InterPro" id="IPR016130">
    <property type="entry name" value="Tyr_Pase_AS"/>
</dbReference>
<feature type="binding site" evidence="6">
    <location>
        <begin position="779"/>
        <end position="785"/>
    </location>
    <ligand>
        <name>substrate</name>
    </ligand>
</feature>
<dbReference type="PRINTS" id="PR00700">
    <property type="entry name" value="PRTYPHPHTASE"/>
</dbReference>
<evidence type="ECO:0000256" key="6">
    <source>
        <dbReference type="PIRSR" id="PIRSR608356-51"/>
    </source>
</evidence>
<feature type="binding site" evidence="6">
    <location>
        <position position="836"/>
    </location>
    <ligand>
        <name>substrate</name>
    </ligand>
</feature>
<dbReference type="PROSITE" id="PS50055">
    <property type="entry name" value="TYR_PHOSPHATASE_PTP"/>
    <property type="match status" value="1"/>
</dbReference>
<dbReference type="PANTHER" id="PTHR46198:SF4">
    <property type="entry name" value="PROTEIN-TYROSINE-PHOSPHATASE"/>
    <property type="match status" value="1"/>
</dbReference>
<evidence type="ECO:0000256" key="5">
    <source>
        <dbReference type="PIRSR" id="PIRSR608356-50"/>
    </source>
</evidence>
<sequence length="861" mass="95621">MQSHQNDCTSCSHGTALMGTKHQQKFKHSKGSLFAMRQDESKNRSAFCPRSKLLGSFHEKTDFGNQNNFQKLVTQSNVERPGGMYLGEMKTSQSGDYLLGSNLQTVKTATLSVSNNNLKTLPEVMTLSDFGTSNKMSTSCSTTPCSLSGSTVGKSRNSIIQRRGSNHSLTLNAEQGLSVSNYSLGNLQGSNCNLSNTSCGAFSFDANSSVSAIRNKKNLLQRRGSNTSLTLNIQGSSNSLNRFNSHSSLNISQDGGVGRQKKGLLERRNSNTSLTLSIHNRALSISNCNLRGSECSLSSINVGNAESFDQPESVRDEQVNTRHQHAHHSHHRRQFLSSENLHNFSICLKPCDSDSNIHHGSVSDLKHTSPRHTHIKVDTMDFISKGDGSNTELHGNRHNPTGNVREYCDCVVRNISTKPLSPQTTSEDFKIYLANIQMLQSASNVLSEQQLRNLNVVFQNSYNKAPDDNLSKSADTSLGLVTTTDDTQKMLLRNLHQEFWDLPTNYQEKPLVFGSQTKNRYKTILPNEHSRVILSAEPGLLQEPYINANFIKGPDYVSNSYIATQGPLTNTIYEFWLMVYQNVKKSTVQPTGCQKIAMLTDFVENSRQKCAIYFPTNVDETMTFVNSANPMDDIDLIDSETVARLFDYIGGPMDQTDEQQPAPSLVLPNLPINCNYFLVKTIEIIIKNGYTIRKLCVVYLNGSQWGDESVSLSGQMKYLANHSFYCHHYWFPDWPDHRSPDDIDVLLDMSLHLLDGSDEWNGQESNASDAIVPLPVIHCSAGIGRTGCFAAILNGLRQMRTSALQSASAPNMNGQLSVDILGIVCNLRLQRGGMVQNSEQYELIHRALCLYQKRLSCKANA</sequence>
<evidence type="ECO:0000256" key="4">
    <source>
        <dbReference type="ARBA" id="ARBA00022912"/>
    </source>
</evidence>
<dbReference type="InterPro" id="IPR029021">
    <property type="entry name" value="Prot-tyrosine_phosphatase-like"/>
</dbReference>
<dbReference type="PROSITE" id="PS00383">
    <property type="entry name" value="TYR_PHOSPHATASE_1"/>
    <property type="match status" value="1"/>
</dbReference>
<evidence type="ECO:0000256" key="3">
    <source>
        <dbReference type="ARBA" id="ARBA00022801"/>
    </source>
</evidence>
<dbReference type="OrthoDB" id="9993594at2759"/>
<dbReference type="Proteomes" id="UP001151699">
    <property type="component" value="Chromosome B"/>
</dbReference>
<dbReference type="GO" id="GO:0019901">
    <property type="term" value="F:protein kinase binding"/>
    <property type="evidence" value="ECO:0007669"/>
    <property type="project" value="TreeGrafter"/>
</dbReference>
<dbReference type="SMART" id="SM00194">
    <property type="entry name" value="PTPc"/>
    <property type="match status" value="1"/>
</dbReference>
<name>A0A9Q0N7F5_9DIPT</name>
<dbReference type="InterPro" id="IPR008356">
    <property type="entry name" value="Tyr_Pase_KIM-con"/>
</dbReference>
<dbReference type="Gene3D" id="3.90.190.10">
    <property type="entry name" value="Protein tyrosine phosphatase superfamily"/>
    <property type="match status" value="1"/>
</dbReference>
<dbReference type="SMART" id="SM00404">
    <property type="entry name" value="PTPc_motif"/>
    <property type="match status" value="1"/>
</dbReference>
<feature type="domain" description="Tyrosine-protein phosphatase" evidence="7">
    <location>
        <begin position="515"/>
        <end position="851"/>
    </location>
</feature>
<evidence type="ECO:0000256" key="1">
    <source>
        <dbReference type="ARBA" id="ARBA00013064"/>
    </source>
</evidence>
<dbReference type="AlphaFoldDB" id="A0A9Q0N7F5"/>
<dbReference type="GO" id="GO:0048666">
    <property type="term" value="P:neuron development"/>
    <property type="evidence" value="ECO:0007669"/>
    <property type="project" value="UniProtKB-ARBA"/>
</dbReference>
<evidence type="ECO:0000256" key="2">
    <source>
        <dbReference type="ARBA" id="ARBA00022553"/>
    </source>
</evidence>
<keyword evidence="4" id="KW-0904">Protein phosphatase</keyword>
<dbReference type="EMBL" id="WJQU01000002">
    <property type="protein sequence ID" value="KAJ6644411.1"/>
    <property type="molecule type" value="Genomic_DNA"/>
</dbReference>
<dbReference type="Pfam" id="PF00102">
    <property type="entry name" value="Y_phosphatase"/>
    <property type="match status" value="2"/>
</dbReference>
<dbReference type="GO" id="GO:0030054">
    <property type="term" value="C:cell junction"/>
    <property type="evidence" value="ECO:0007669"/>
    <property type="project" value="TreeGrafter"/>
</dbReference>
<evidence type="ECO:0000259" key="8">
    <source>
        <dbReference type="PROSITE" id="PS50056"/>
    </source>
</evidence>
<dbReference type="GO" id="GO:0004725">
    <property type="term" value="F:protein tyrosine phosphatase activity"/>
    <property type="evidence" value="ECO:0007669"/>
    <property type="project" value="UniProtKB-EC"/>
</dbReference>
<dbReference type="GO" id="GO:0009653">
    <property type="term" value="P:anatomical structure morphogenesis"/>
    <property type="evidence" value="ECO:0007669"/>
    <property type="project" value="UniProtKB-ARBA"/>
</dbReference>
<dbReference type="InterPro" id="IPR000242">
    <property type="entry name" value="PTP_cat"/>
</dbReference>
<keyword evidence="10" id="KW-1185">Reference proteome</keyword>
<dbReference type="InterPro" id="IPR003595">
    <property type="entry name" value="Tyr_Pase_cat"/>
</dbReference>
<keyword evidence="2" id="KW-0597">Phosphoprotein</keyword>
<accession>A0A9Q0N7F5</accession>
<dbReference type="GO" id="GO:0005886">
    <property type="term" value="C:plasma membrane"/>
    <property type="evidence" value="ECO:0007669"/>
    <property type="project" value="TreeGrafter"/>
</dbReference>
<proteinExistence type="predicted"/>
<gene>
    <name evidence="9" type="primary">PTPN7</name>
    <name evidence="9" type="ORF">Bhyg_09380</name>
</gene>
<evidence type="ECO:0000313" key="9">
    <source>
        <dbReference type="EMBL" id="KAJ6644411.1"/>
    </source>
</evidence>
<feature type="domain" description="Tyrosine specific protein phosphatases" evidence="8">
    <location>
        <begin position="776"/>
        <end position="842"/>
    </location>
</feature>
<dbReference type="InterPro" id="IPR000387">
    <property type="entry name" value="Tyr_Pase_dom"/>
</dbReference>
<keyword evidence="3" id="KW-0378">Hydrolase</keyword>
<comment type="caution">
    <text evidence="9">The sequence shown here is derived from an EMBL/GenBank/DDBJ whole genome shotgun (WGS) entry which is preliminary data.</text>
</comment>
<dbReference type="PROSITE" id="PS50056">
    <property type="entry name" value="TYR_PHOSPHATASE_2"/>
    <property type="match status" value="1"/>
</dbReference>
<feature type="active site" description="Phosphocysteine intermediate" evidence="5">
    <location>
        <position position="779"/>
    </location>
</feature>
<dbReference type="GO" id="GO:0007165">
    <property type="term" value="P:signal transduction"/>
    <property type="evidence" value="ECO:0007669"/>
    <property type="project" value="TreeGrafter"/>
</dbReference>
<dbReference type="SUPFAM" id="SSF52799">
    <property type="entry name" value="(Phosphotyrosine protein) phosphatases II"/>
    <property type="match status" value="1"/>
</dbReference>
<dbReference type="EC" id="3.1.3.48" evidence="1"/>
<dbReference type="PANTHER" id="PTHR46198">
    <property type="entry name" value="PROTEIN-TYROSINE-PHOSPHATASE"/>
    <property type="match status" value="1"/>
</dbReference>
<evidence type="ECO:0000313" key="10">
    <source>
        <dbReference type="Proteomes" id="UP001151699"/>
    </source>
</evidence>
<feature type="binding site" evidence="6">
    <location>
        <position position="736"/>
    </location>
    <ligand>
        <name>substrate</name>
    </ligand>
</feature>